<feature type="compositionally biased region" description="Low complexity" evidence="7">
    <location>
        <begin position="99"/>
        <end position="110"/>
    </location>
</feature>
<dbReference type="InterPro" id="IPR015633">
    <property type="entry name" value="E2F"/>
</dbReference>
<proteinExistence type="inferred from homology"/>
<keyword evidence="3 5" id="KW-0238">DNA-binding</keyword>
<dbReference type="SMART" id="SM01372">
    <property type="entry name" value="E2F_TDP"/>
    <property type="match status" value="1"/>
</dbReference>
<evidence type="ECO:0000256" key="4">
    <source>
        <dbReference type="ARBA" id="ARBA00023163"/>
    </source>
</evidence>
<protein>
    <recommendedName>
        <fullName evidence="8">E2F/DP family winged-helix DNA-binding domain-containing protein</fullName>
    </recommendedName>
</protein>
<evidence type="ECO:0000256" key="6">
    <source>
        <dbReference type="SAM" id="Coils"/>
    </source>
</evidence>
<name>A0A1D1VW98_RAMVA</name>
<dbReference type="Gene3D" id="1.10.10.10">
    <property type="entry name" value="Winged helix-like DNA-binding domain superfamily/Winged helix DNA-binding domain"/>
    <property type="match status" value="1"/>
</dbReference>
<dbReference type="InterPro" id="IPR036390">
    <property type="entry name" value="WH_DNA-bd_sf"/>
</dbReference>
<feature type="compositionally biased region" description="Polar residues" evidence="7">
    <location>
        <begin position="82"/>
        <end position="92"/>
    </location>
</feature>
<gene>
    <name evidence="9" type="primary">RvY_15816-1</name>
    <name evidence="9" type="synonym">RvY_15816.1</name>
    <name evidence="9" type="ORF">RvY_15816</name>
</gene>
<keyword evidence="5" id="KW-0539">Nucleus</keyword>
<feature type="compositionally biased region" description="Polar residues" evidence="7">
    <location>
        <begin position="195"/>
        <end position="214"/>
    </location>
</feature>
<evidence type="ECO:0000256" key="3">
    <source>
        <dbReference type="ARBA" id="ARBA00023125"/>
    </source>
</evidence>
<dbReference type="GO" id="GO:0000978">
    <property type="term" value="F:RNA polymerase II cis-regulatory region sequence-specific DNA binding"/>
    <property type="evidence" value="ECO:0007669"/>
    <property type="project" value="InterPro"/>
</dbReference>
<dbReference type="AlphaFoldDB" id="A0A1D1VW98"/>
<keyword evidence="10" id="KW-1185">Reference proteome</keyword>
<dbReference type="PANTHER" id="PTHR12081">
    <property type="entry name" value="TRANSCRIPTION FACTOR E2F"/>
    <property type="match status" value="1"/>
</dbReference>
<comment type="similarity">
    <text evidence="1 5">Belongs to the E2F/DP family.</text>
</comment>
<feature type="domain" description="E2F/DP family winged-helix DNA-binding" evidence="8">
    <location>
        <begin position="315"/>
        <end position="380"/>
    </location>
</feature>
<dbReference type="SUPFAM" id="SSF46785">
    <property type="entry name" value="Winged helix' DNA-binding domain"/>
    <property type="match status" value="1"/>
</dbReference>
<evidence type="ECO:0000313" key="10">
    <source>
        <dbReference type="Proteomes" id="UP000186922"/>
    </source>
</evidence>
<keyword evidence="4 5" id="KW-0804">Transcription</keyword>
<feature type="region of interest" description="Disordered" evidence="7">
    <location>
        <begin position="254"/>
        <end position="315"/>
    </location>
</feature>
<feature type="region of interest" description="Disordered" evidence="7">
    <location>
        <begin position="1"/>
        <end position="151"/>
    </location>
</feature>
<keyword evidence="6" id="KW-0175">Coiled coil</keyword>
<evidence type="ECO:0000256" key="7">
    <source>
        <dbReference type="SAM" id="MobiDB-lite"/>
    </source>
</evidence>
<feature type="compositionally biased region" description="Basic and acidic residues" evidence="7">
    <location>
        <begin position="111"/>
        <end position="120"/>
    </location>
</feature>
<reference evidence="9 10" key="1">
    <citation type="journal article" date="2016" name="Nat. Commun.">
        <title>Extremotolerant tardigrade genome and improved radiotolerance of human cultured cells by tardigrade-unique protein.</title>
        <authorList>
            <person name="Hashimoto T."/>
            <person name="Horikawa D.D."/>
            <person name="Saito Y."/>
            <person name="Kuwahara H."/>
            <person name="Kozuka-Hata H."/>
            <person name="Shin-I T."/>
            <person name="Minakuchi Y."/>
            <person name="Ohishi K."/>
            <person name="Motoyama A."/>
            <person name="Aizu T."/>
            <person name="Enomoto A."/>
            <person name="Kondo K."/>
            <person name="Tanaka S."/>
            <person name="Hara Y."/>
            <person name="Koshikawa S."/>
            <person name="Sagara H."/>
            <person name="Miura T."/>
            <person name="Yokobori S."/>
            <person name="Miyagawa K."/>
            <person name="Suzuki Y."/>
            <person name="Kubo T."/>
            <person name="Oyama M."/>
            <person name="Kohara Y."/>
            <person name="Fujiyama A."/>
            <person name="Arakawa K."/>
            <person name="Katayama T."/>
            <person name="Toyoda A."/>
            <person name="Kunieda T."/>
        </authorList>
    </citation>
    <scope>NUCLEOTIDE SEQUENCE [LARGE SCALE GENOMIC DNA]</scope>
    <source>
        <strain evidence="9 10">YOKOZUNA-1</strain>
    </source>
</reference>
<comment type="subcellular location">
    <subcellularLocation>
        <location evidence="5">Nucleus</location>
    </subcellularLocation>
</comment>
<sequence length="622" mass="66823">MAATAKQITPMTTRSRSSKTPPEAPPAVPKELKSSLATPSSLPLKRQEMTTAAKTISSDSATKVSTNTIPTPSSVVRDLARSTDSTSSTIENRNVEPASGSGLEDSLSSDNDARTKDKTLKIASTTADNSSAAASASQAEKQPAVNGVDGGKPGVMEFMDFVQPEPAIKAQIKRKLNFDTSPVKNAKLAKPADSVTVQPVKSSSSPATTSNTVMVPQPRPGTVTTIKVASGTSSTVPASGRAPGSVQVIRVATPSSSTAATGLKKPFKTPPLPSPATLNKPSMKRAAARINAARSQSVNEDDSDDDSSHGASSSRFDSSLNVITKKFFELFKSSPDGVVDLNEASTILQVPKRRIYDITNVLEGIGLTRKKSKNRVEWISKDAPIVDDEEIADEERQLTKTLEELEQATLELFRAEKKNLYVRPDFLKQVEPIQNKTIICVKKRADTKLVVYPSDPRKLTIGSSTGSPQTLYLVPTFLWPGWNTDVKTEPAAPSAVKPTLAEVVPEPVVRMSPEVTIDNTLESPDDELRRLEHDSSIVSDADSSFRASNDSLLASSTLSDTTIKRDVSFTDNSMTPPLHWPLPSPVNGNILPEIMPMEPFDGLDFMFGLEFDSEGLMDVFGL</sequence>
<feature type="compositionally biased region" description="Polar residues" evidence="7">
    <location>
        <begin position="1"/>
        <end position="20"/>
    </location>
</feature>
<evidence type="ECO:0000256" key="5">
    <source>
        <dbReference type="RuleBase" id="RU003796"/>
    </source>
</evidence>
<dbReference type="Pfam" id="PF02319">
    <property type="entry name" value="WHD_E2F_TDP"/>
    <property type="match status" value="1"/>
</dbReference>
<feature type="coiled-coil region" evidence="6">
    <location>
        <begin position="388"/>
        <end position="418"/>
    </location>
</feature>
<dbReference type="InterPro" id="IPR003316">
    <property type="entry name" value="E2F_WHTH_DNA-bd_dom"/>
</dbReference>
<dbReference type="PANTHER" id="PTHR12081:SF18">
    <property type="entry name" value="TRANSCRIPTION FACTOR E2F2-RELATED"/>
    <property type="match status" value="1"/>
</dbReference>
<keyword evidence="2 5" id="KW-0805">Transcription regulation</keyword>
<feature type="region of interest" description="Disordered" evidence="7">
    <location>
        <begin position="194"/>
        <end position="220"/>
    </location>
</feature>
<evidence type="ECO:0000259" key="8">
    <source>
        <dbReference type="SMART" id="SM01372"/>
    </source>
</evidence>
<organism evidence="9 10">
    <name type="scientific">Ramazzottius varieornatus</name>
    <name type="common">Water bear</name>
    <name type="synonym">Tardigrade</name>
    <dbReference type="NCBI Taxonomy" id="947166"/>
    <lineage>
        <taxon>Eukaryota</taxon>
        <taxon>Metazoa</taxon>
        <taxon>Ecdysozoa</taxon>
        <taxon>Tardigrada</taxon>
        <taxon>Eutardigrada</taxon>
        <taxon>Parachela</taxon>
        <taxon>Hypsibioidea</taxon>
        <taxon>Ramazzottiidae</taxon>
        <taxon>Ramazzottius</taxon>
    </lineage>
</organism>
<accession>A0A1D1VW98</accession>
<evidence type="ECO:0000256" key="1">
    <source>
        <dbReference type="ARBA" id="ARBA00010940"/>
    </source>
</evidence>
<dbReference type="FunFam" id="1.10.10.10:FF:000008">
    <property type="entry name" value="E2F transcription factor 1"/>
    <property type="match status" value="1"/>
</dbReference>
<dbReference type="GO" id="GO:0000981">
    <property type="term" value="F:DNA-binding transcription factor activity, RNA polymerase II-specific"/>
    <property type="evidence" value="ECO:0007669"/>
    <property type="project" value="TreeGrafter"/>
</dbReference>
<feature type="compositionally biased region" description="Low complexity" evidence="7">
    <location>
        <begin position="123"/>
        <end position="139"/>
    </location>
</feature>
<evidence type="ECO:0000256" key="2">
    <source>
        <dbReference type="ARBA" id="ARBA00023015"/>
    </source>
</evidence>
<dbReference type="Gene3D" id="6.10.250.540">
    <property type="match status" value="1"/>
</dbReference>
<dbReference type="InterPro" id="IPR036388">
    <property type="entry name" value="WH-like_DNA-bd_sf"/>
</dbReference>
<dbReference type="OrthoDB" id="1743261at2759"/>
<evidence type="ECO:0000313" key="9">
    <source>
        <dbReference type="EMBL" id="GAV05735.1"/>
    </source>
</evidence>
<comment type="caution">
    <text evidence="9">The sequence shown here is derived from an EMBL/GenBank/DDBJ whole genome shotgun (WGS) entry which is preliminary data.</text>
</comment>
<dbReference type="GO" id="GO:0090575">
    <property type="term" value="C:RNA polymerase II transcription regulator complex"/>
    <property type="evidence" value="ECO:0007669"/>
    <property type="project" value="TreeGrafter"/>
</dbReference>
<feature type="compositionally biased region" description="Polar residues" evidence="7">
    <location>
        <begin position="49"/>
        <end position="74"/>
    </location>
</feature>
<dbReference type="STRING" id="947166.A0A1D1VW98"/>
<dbReference type="EMBL" id="BDGG01000012">
    <property type="protein sequence ID" value="GAV05735.1"/>
    <property type="molecule type" value="Genomic_DNA"/>
</dbReference>
<dbReference type="Proteomes" id="UP000186922">
    <property type="component" value="Unassembled WGS sequence"/>
</dbReference>